<evidence type="ECO:0000313" key="3">
    <source>
        <dbReference type="EMBL" id="PLT28692.1"/>
    </source>
</evidence>
<organism evidence="3 4">
    <name type="scientific">Peribacillus deserti</name>
    <dbReference type="NCBI Taxonomy" id="673318"/>
    <lineage>
        <taxon>Bacteria</taxon>
        <taxon>Bacillati</taxon>
        <taxon>Bacillota</taxon>
        <taxon>Bacilli</taxon>
        <taxon>Bacillales</taxon>
        <taxon>Bacillaceae</taxon>
        <taxon>Peribacillus</taxon>
    </lineage>
</organism>
<dbReference type="InterPro" id="IPR036513">
    <property type="entry name" value="STAS_dom_sf"/>
</dbReference>
<sequence length="273" mass="31514">MSTKRFSKEKLRTYFNKNEDIFENKLLTEAVNVSGKINDILNMGNIDLVSNAKRLVYYTIEENELDLIAFAKQEGIAWAGHSLTLSLKLEWVQAIRRTLWQMIFTLNEDNDHTIESAEFFNLEQIVNDQIDQFLNNFFLSYSKYKDEMLLKQRKLVEHLSVPIIPVSENVSVLPLIGTLDSYRVEIIEEKVLNEIGSRRFQTLVLDLSGVAMMEMDVINHFEKILAGISMMGCKSILTGIRPDLVRKMIHAGIRFEKDAETKGTLQETLKLYL</sequence>
<dbReference type="RefSeq" id="WP_101644506.1">
    <property type="nucleotide sequence ID" value="NZ_PGUY01000054.1"/>
</dbReference>
<dbReference type="OrthoDB" id="2379721at2"/>
<evidence type="ECO:0000313" key="4">
    <source>
        <dbReference type="Proteomes" id="UP000234748"/>
    </source>
</evidence>
<name>A0A2N5M2Y3_9BACI</name>
<dbReference type="EMBL" id="PGUY01000054">
    <property type="protein sequence ID" value="PLT28692.1"/>
    <property type="molecule type" value="Genomic_DNA"/>
</dbReference>
<dbReference type="Gene3D" id="3.30.750.24">
    <property type="entry name" value="STAS domain"/>
    <property type="match status" value="1"/>
</dbReference>
<keyword evidence="4" id="KW-1185">Reference proteome</keyword>
<reference evidence="3 4" key="1">
    <citation type="submission" date="2017-11" db="EMBL/GenBank/DDBJ databases">
        <title>Comparitive Functional Genomics of Dry Heat Resistant strains isolated from the Viking Spacecraft.</title>
        <authorList>
            <person name="Seuylemezian A."/>
            <person name="Cooper K."/>
            <person name="Vaishampayan P."/>
        </authorList>
    </citation>
    <scope>NUCLEOTIDE SEQUENCE [LARGE SCALE GENOMIC DNA]</scope>
    <source>
        <strain evidence="3 4">V1-29</strain>
    </source>
</reference>
<proteinExistence type="predicted"/>
<gene>
    <name evidence="3" type="ORF">CUU66_17520</name>
</gene>
<accession>A0A2N5M2Y3</accession>
<dbReference type="PANTHER" id="PTHR33745:SF3">
    <property type="entry name" value="RSBT CO-ANTAGONIST PROTEIN RSBRC"/>
    <property type="match status" value="1"/>
</dbReference>
<dbReference type="SUPFAM" id="SSF52091">
    <property type="entry name" value="SpoIIaa-like"/>
    <property type="match status" value="1"/>
</dbReference>
<protein>
    <submittedName>
        <fullName evidence="3">Anti-anti-sigma factor</fullName>
    </submittedName>
</protein>
<evidence type="ECO:0000259" key="2">
    <source>
        <dbReference type="PROSITE" id="PS50801"/>
    </source>
</evidence>
<dbReference type="InterPro" id="IPR002645">
    <property type="entry name" value="STAS_dom"/>
</dbReference>
<dbReference type="InterPro" id="IPR051932">
    <property type="entry name" value="Bact_StressResp_Reg"/>
</dbReference>
<comment type="caution">
    <text evidence="3">The sequence shown here is derived from an EMBL/GenBank/DDBJ whole genome shotgun (WGS) entry which is preliminary data.</text>
</comment>
<feature type="domain" description="STAS" evidence="2">
    <location>
        <begin position="160"/>
        <end position="272"/>
    </location>
</feature>
<dbReference type="CDD" id="cd07041">
    <property type="entry name" value="STAS_RsbR_RsbS_like"/>
    <property type="match status" value="1"/>
</dbReference>
<dbReference type="Pfam" id="PF01740">
    <property type="entry name" value="STAS"/>
    <property type="match status" value="1"/>
</dbReference>
<dbReference type="PROSITE" id="PS50801">
    <property type="entry name" value="STAS"/>
    <property type="match status" value="1"/>
</dbReference>
<dbReference type="Proteomes" id="UP000234748">
    <property type="component" value="Unassembled WGS sequence"/>
</dbReference>
<evidence type="ECO:0000256" key="1">
    <source>
        <dbReference type="ARBA" id="ARBA00022553"/>
    </source>
</evidence>
<dbReference type="PANTHER" id="PTHR33745">
    <property type="entry name" value="RSBT ANTAGONIST PROTEIN RSBS-RELATED"/>
    <property type="match status" value="1"/>
</dbReference>
<keyword evidence="1" id="KW-0597">Phosphoprotein</keyword>
<dbReference type="AlphaFoldDB" id="A0A2N5M2Y3"/>